<dbReference type="GO" id="GO:0006896">
    <property type="term" value="P:Golgi to vacuole transport"/>
    <property type="evidence" value="ECO:0007669"/>
    <property type="project" value="TreeGrafter"/>
</dbReference>
<feature type="region of interest" description="Disordered" evidence="8">
    <location>
        <begin position="1"/>
        <end position="137"/>
    </location>
</feature>
<feature type="compositionally biased region" description="Basic and acidic residues" evidence="8">
    <location>
        <begin position="117"/>
        <end position="137"/>
    </location>
</feature>
<dbReference type="InterPro" id="IPR019515">
    <property type="entry name" value="VPS54_N"/>
</dbReference>
<keyword evidence="6" id="KW-0333">Golgi apparatus</keyword>
<evidence type="ECO:0000259" key="10">
    <source>
        <dbReference type="Pfam" id="PF10475"/>
    </source>
</evidence>
<evidence type="ECO:0000256" key="6">
    <source>
        <dbReference type="ARBA" id="ARBA00023034"/>
    </source>
</evidence>
<evidence type="ECO:0000256" key="2">
    <source>
        <dbReference type="ARBA" id="ARBA00009150"/>
    </source>
</evidence>
<dbReference type="GO" id="GO:0019905">
    <property type="term" value="F:syntaxin binding"/>
    <property type="evidence" value="ECO:0007669"/>
    <property type="project" value="TreeGrafter"/>
</dbReference>
<dbReference type="PANTHER" id="PTHR12965">
    <property type="entry name" value="VACUOLAR PROTEIN SORTING 54"/>
    <property type="match status" value="1"/>
</dbReference>
<evidence type="ECO:0000313" key="12">
    <source>
        <dbReference type="Proteomes" id="UP001162031"/>
    </source>
</evidence>
<dbReference type="Proteomes" id="UP001162031">
    <property type="component" value="Unassembled WGS sequence"/>
</dbReference>
<protein>
    <recommendedName>
        <fullName evidence="3">Vacuolar protein sorting-associated protein 54</fullName>
    </recommendedName>
</protein>
<feature type="region of interest" description="Disordered" evidence="8">
    <location>
        <begin position="571"/>
        <end position="612"/>
    </location>
</feature>
<dbReference type="EMBL" id="CANTFL010000745">
    <property type="protein sequence ID" value="CAI5727312.1"/>
    <property type="molecule type" value="Genomic_DNA"/>
</dbReference>
<reference evidence="11" key="1">
    <citation type="submission" date="2022-12" db="EMBL/GenBank/DDBJ databases">
        <authorList>
            <person name="Webb A."/>
        </authorList>
    </citation>
    <scope>NUCLEOTIDE SEQUENCE</scope>
    <source>
        <strain evidence="11">Hp1</strain>
    </source>
</reference>
<dbReference type="Gene3D" id="6.10.250.860">
    <property type="match status" value="1"/>
</dbReference>
<evidence type="ECO:0000256" key="5">
    <source>
        <dbReference type="ARBA" id="ARBA00022927"/>
    </source>
</evidence>
<comment type="subcellular location">
    <subcellularLocation>
        <location evidence="1">Golgi apparatus</location>
        <location evidence="1">trans-Golgi network</location>
    </subcellularLocation>
</comment>
<feature type="domain" description="Vacuolar protein sorting-associated protein 54 N-terminal" evidence="10">
    <location>
        <begin position="241"/>
        <end position="429"/>
    </location>
</feature>
<dbReference type="GO" id="GO:0015031">
    <property type="term" value="P:protein transport"/>
    <property type="evidence" value="ECO:0007669"/>
    <property type="project" value="UniProtKB-KW"/>
</dbReference>
<dbReference type="GO" id="GO:0000938">
    <property type="term" value="C:GARP complex"/>
    <property type="evidence" value="ECO:0007669"/>
    <property type="project" value="InterPro"/>
</dbReference>
<dbReference type="AlphaFoldDB" id="A0AAV0TVB5"/>
<feature type="compositionally biased region" description="Basic and acidic residues" evidence="8">
    <location>
        <begin position="571"/>
        <end position="590"/>
    </location>
</feature>
<dbReference type="GO" id="GO:0042147">
    <property type="term" value="P:retrograde transport, endosome to Golgi"/>
    <property type="evidence" value="ECO:0007669"/>
    <property type="project" value="InterPro"/>
</dbReference>
<keyword evidence="12" id="KW-1185">Reference proteome</keyword>
<organism evidence="11 12">
    <name type="scientific">Hyaloperonospora brassicae</name>
    <name type="common">Brassica downy mildew</name>
    <name type="synonym">Peronospora brassicae</name>
    <dbReference type="NCBI Taxonomy" id="162125"/>
    <lineage>
        <taxon>Eukaryota</taxon>
        <taxon>Sar</taxon>
        <taxon>Stramenopiles</taxon>
        <taxon>Oomycota</taxon>
        <taxon>Peronosporomycetes</taxon>
        <taxon>Peronosporales</taxon>
        <taxon>Peronosporaceae</taxon>
        <taxon>Hyaloperonospora</taxon>
    </lineage>
</organism>
<evidence type="ECO:0000313" key="11">
    <source>
        <dbReference type="EMBL" id="CAI5727312.1"/>
    </source>
</evidence>
<dbReference type="InterPro" id="IPR012501">
    <property type="entry name" value="Vps54_C"/>
</dbReference>
<dbReference type="GO" id="GO:0005829">
    <property type="term" value="C:cytosol"/>
    <property type="evidence" value="ECO:0007669"/>
    <property type="project" value="GOC"/>
</dbReference>
<evidence type="ECO:0000256" key="8">
    <source>
        <dbReference type="SAM" id="MobiDB-lite"/>
    </source>
</evidence>
<keyword evidence="5" id="KW-0653">Protein transport</keyword>
<dbReference type="PANTHER" id="PTHR12965:SF0">
    <property type="entry name" value="VACUOLAR PROTEIN SORTING-ASSOCIATED PROTEIN 54"/>
    <property type="match status" value="1"/>
</dbReference>
<sequence length="1020" mass="114794">MERQVDGGKQSAGTRREATARGLLQRGWSRVESPLSVQKDPVAVAGTPRSVAATSTHRLMLPSPTEYPRLFDVRGPSSARSADANASRSRSNEVGVSMPQSARGYSSGSTRSWNTSKRTETTSRSRWLEHGKDGYQKNDERHVTLPMRHHNLHSVLTNPNAQTWGDTFLDAFYPASDIDVTLSPYSNLDDGPICDFQPYLRQFGTNAAKFEKNHRKAVHEQLSSSNVPSISVADEGVTQCLDIVPDLFFRPDFDLSDPDTFQKVMNRPSSTSLQTELTTYLDRVELTLLRQVSSRSDRFFEASVDQEATKQSIKAACDQVATLRRTMHRLKNSLADRTLDIVSLHRRQKRIKELHDIVAMVEEVKGAESAIEALVQCQDYTNALDLIENSQVILRKHLQGICGLRALSEKFRSYRDFISAQLSQRFISIITASTWTFDTSDGKRLEGFDDEKDTVQTTMRLVDMLFHLDVIIDTVRTYHEQLNEEVRLVVKTVVTETISVSNSSKGSSSSTDMGASSGSEPKVSVQLRALTSDEFLQCVQMIFEHLQIVIKRAVIVQDILVKSMQQKSDKAAEEETRLEAAASDEAHRNSTEASQENKAFSSEGWTENPNGVRKRLDNRKITARCATVIREIDEVVRKICEFSQRSVSNLFAVRKEVQAVYTMPQLRNLYDTTMDFVDGMEKLTGKTDYTLRGALFSLLKLFLEKYHQVQVAKLMSTLDHELWKSTEISETRHRLLDDLSRGRGVAVLLSDDREVAGESAPPRKMVSICGKSFRVVWSVVLMLEIVVSYLSCAANFPVLATDVLQRCIEIFRVYNSRTTQLVLGAGAMQIARLKSISTRHLALASQSLELSMTLLPHVKAALAAHFTERQKLLLDEFDRVLRDYAEHNEKIFSKFTSVVEDQIMKRFLENVASEVDYDSATLAIPTAPMRAIAQNTLKLYAVLHPILSSPQMKDVMSRVFDMFGQKLPDCYKLVQPRTAAGKKRVIEDVEVFVRSFNKVAELPFDGGSLLKHFSNTYCAS</sequence>
<dbReference type="Pfam" id="PF10475">
    <property type="entry name" value="Vps54_N"/>
    <property type="match status" value="1"/>
</dbReference>
<comment type="similarity">
    <text evidence="2">Belongs to the VPS54 family.</text>
</comment>
<feature type="compositionally biased region" description="Low complexity" evidence="8">
    <location>
        <begin position="77"/>
        <end position="89"/>
    </location>
</feature>
<accession>A0AAV0TVB5</accession>
<keyword evidence="7" id="KW-0175">Coiled coil</keyword>
<dbReference type="InterPro" id="IPR039745">
    <property type="entry name" value="Vps54"/>
</dbReference>
<evidence type="ECO:0000259" key="9">
    <source>
        <dbReference type="Pfam" id="PF07928"/>
    </source>
</evidence>
<feature type="compositionally biased region" description="Polar residues" evidence="8">
    <location>
        <begin position="591"/>
        <end position="609"/>
    </location>
</feature>
<evidence type="ECO:0000256" key="4">
    <source>
        <dbReference type="ARBA" id="ARBA00022448"/>
    </source>
</evidence>
<feature type="domain" description="Vacuolar protein sorting-associated protein 54 C-terminal" evidence="9">
    <location>
        <begin position="771"/>
        <end position="901"/>
    </location>
</feature>
<keyword evidence="4" id="KW-0813">Transport</keyword>
<evidence type="ECO:0000256" key="1">
    <source>
        <dbReference type="ARBA" id="ARBA00004601"/>
    </source>
</evidence>
<name>A0AAV0TVB5_HYABA</name>
<gene>
    <name evidence="11" type="ORF">HBR001_LOCUS4058</name>
</gene>
<comment type="caution">
    <text evidence="11">The sequence shown here is derived from an EMBL/GenBank/DDBJ whole genome shotgun (WGS) entry which is preliminary data.</text>
</comment>
<evidence type="ECO:0000256" key="3">
    <source>
        <dbReference type="ARBA" id="ARBA00017665"/>
    </source>
</evidence>
<evidence type="ECO:0000256" key="7">
    <source>
        <dbReference type="ARBA" id="ARBA00023054"/>
    </source>
</evidence>
<dbReference type="Pfam" id="PF07928">
    <property type="entry name" value="Vps54"/>
    <property type="match status" value="1"/>
</dbReference>
<proteinExistence type="inferred from homology"/>
<feature type="compositionally biased region" description="Polar residues" evidence="8">
    <location>
        <begin position="98"/>
        <end position="114"/>
    </location>
</feature>